<dbReference type="Proteomes" id="UP000219788">
    <property type="component" value="Unassembled WGS sequence"/>
</dbReference>
<dbReference type="InterPro" id="IPR013783">
    <property type="entry name" value="Ig-like_fold"/>
</dbReference>
<dbReference type="OrthoDB" id="8320584at2"/>
<dbReference type="Pfam" id="PF01476">
    <property type="entry name" value="LysM"/>
    <property type="match status" value="1"/>
</dbReference>
<dbReference type="NCBIfam" id="NF040485">
    <property type="entry name" value="ZirU_fam"/>
    <property type="match status" value="1"/>
</dbReference>
<dbReference type="NCBIfam" id="NF040981">
    <property type="entry name" value="Ve_YrIlm_NTERM"/>
    <property type="match status" value="1"/>
</dbReference>
<dbReference type="FunFam" id="2.60.40.10:FF:000182">
    <property type="entry name" value="Gamma intimin"/>
    <property type="match status" value="4"/>
</dbReference>
<evidence type="ECO:0008006" key="8">
    <source>
        <dbReference type="Google" id="ProtNLM"/>
    </source>
</evidence>
<keyword evidence="2" id="KW-0677">Repeat</keyword>
<dbReference type="FunFam" id="2.40.160.160:FF:000001">
    <property type="entry name" value="Intimin-like inverse autotransporter SinH"/>
    <property type="match status" value="1"/>
</dbReference>
<dbReference type="Pfam" id="PF02369">
    <property type="entry name" value="Big_1"/>
    <property type="match status" value="4"/>
</dbReference>
<evidence type="ECO:0000256" key="1">
    <source>
        <dbReference type="ARBA" id="ARBA00010116"/>
    </source>
</evidence>
<dbReference type="InterPro" id="IPR038177">
    <property type="entry name" value="IAT_beta_sf"/>
</dbReference>
<comment type="similarity">
    <text evidence="1">Belongs to the intimin/invasin family.</text>
</comment>
<comment type="caution">
    <text evidence="6">The sequence shown here is derived from an EMBL/GenBank/DDBJ whole genome shotgun (WGS) entry which is preliminary data.</text>
</comment>
<feature type="transmembrane region" description="Helical" evidence="3">
    <location>
        <begin position="20"/>
        <end position="41"/>
    </location>
</feature>
<evidence type="ECO:0000313" key="7">
    <source>
        <dbReference type="Proteomes" id="UP000219788"/>
    </source>
</evidence>
<reference evidence="7" key="1">
    <citation type="submission" date="2017-09" db="EMBL/GenBank/DDBJ databases">
        <title>FDA dAtabase for Regulatory Grade micrObial Sequences (FDA-ARGOS): Supporting development and validation of Infectious Disease Dx tests.</title>
        <authorList>
            <person name="Goldberg B."/>
            <person name="Campos J."/>
            <person name="Tallon L."/>
            <person name="Sadzewicz L."/>
            <person name="Ott S."/>
            <person name="Zhao X."/>
            <person name="Nagaraj S."/>
            <person name="Vavikolanu K."/>
            <person name="Aluvathingal J."/>
            <person name="Nadendla S."/>
            <person name="Geyer C."/>
            <person name="Sichtig H."/>
        </authorList>
    </citation>
    <scope>NUCLEOTIDE SEQUENCE [LARGE SCALE GENOMIC DNA]</scope>
    <source>
        <strain evidence="7">FDAARGOS_370</strain>
    </source>
</reference>
<name>A0A2A7U2E6_EDWTA</name>
<dbReference type="InterPro" id="IPR003344">
    <property type="entry name" value="Big_1_dom"/>
</dbReference>
<dbReference type="Gene3D" id="2.40.160.160">
    <property type="entry name" value="Inverse autotransporter, beta-domain"/>
    <property type="match status" value="1"/>
</dbReference>
<dbReference type="Gene3D" id="3.10.350.10">
    <property type="entry name" value="LysM domain"/>
    <property type="match status" value="1"/>
</dbReference>
<dbReference type="PROSITE" id="PS51127">
    <property type="entry name" value="BIG1"/>
    <property type="match status" value="4"/>
</dbReference>
<dbReference type="InterPro" id="IPR051715">
    <property type="entry name" value="Intimin-Invasin_domain"/>
</dbReference>
<keyword evidence="3" id="KW-1133">Transmembrane helix</keyword>
<gene>
    <name evidence="6" type="ORF">CRM76_11425</name>
</gene>
<dbReference type="RefSeq" id="WP_098143117.1">
    <property type="nucleotide sequence ID" value="NZ_PDDV01000013.1"/>
</dbReference>
<keyword evidence="3" id="KW-0472">Membrane</keyword>
<dbReference type="CDD" id="cd00118">
    <property type="entry name" value="LysM"/>
    <property type="match status" value="1"/>
</dbReference>
<evidence type="ECO:0000256" key="2">
    <source>
        <dbReference type="ARBA" id="ARBA00022737"/>
    </source>
</evidence>
<sequence>MFGKPHVEWNSPARRSDFIAWANILIQLFIPCGIAFTPAFANAPTSKSVNPIVSTEPYRLGPGETLESVAKKYHLSVDKLKQINQYRIHSKPYEALTVGDELDVPRKHSPFLESAQPEASTSSLLGSHLVTGATLLSSDDVARSAARLVRSSMNNEINNSVQQWLNQFGSAQVQLNMNDDFQLDGSAIDVLFPIYDSQTNTLFTQLGGRNKDSRNTLNLGVGLRTFQDNWMFGMNVFFDNDLTGKNRRIGAGIEAWMDYLKLSANGYFGLTGWNQSRSFSDYNERPAHGYDLRAEAYFPSHPQLGGKLVYEQYRGDDVALFGNANRQKDPYAITAGVNYTPFPLLTVGAEHRTGKGGSNDSRIQIQLNYRFGESWLAHITPTFVAANRTLMGSRYDLVERNNQIILDYQKQELVHIVLPEQQAGESISSLTVNAQVRAKYGLERIDWSSADLIAAGGTLVQVAPQTITITLPSYQSSRNSNVYTLSAVAYDRQGNVSPRATMQIVVLPEKNQDITDQDLADTAEIVREQLTITRNNALANGIATNAVQARVTDARGNPVAGQTVSFTADNGAAISTTAETGADGVATATLTNTTAGTTAVTAEVNDSRQTVNTTFVADASSATLMEGSLTITRNNALANGIVTNAVQARVTDAHGNPVAGQTVNFTADNGATINTTAETGADGVATATLTNTTAGTTVVTAEVNGQRQSQDVAFVADPSSLFFTGTPTVTGDKALANGSAAVGVDFVVKDASGNAVANRAVVIHSNNGAQPDTVTVQTDSNGVAHIALTNTTAGITVVTAEVNGQTQSQDVTFVADPSSLHFTGSPTVTGDKALANGSAAVGVDFVVKDASGNAVANREVVIHTNNGAQPDTVTVQTDSNGVAHIALTNTTAGITVVTAEVNGQTQSQDVTFVSVLTRVSVAGLVNGYPLVGSPLAAEVRCATGCSTSLTYQWQIEDAINSGSYIDISGATSPTYMPLGADQRRRIQVIVGAR</sequence>
<dbReference type="PROSITE" id="PS51782">
    <property type="entry name" value="LYSM"/>
    <property type="match status" value="1"/>
</dbReference>
<feature type="domain" description="Big-1" evidence="4">
    <location>
        <begin position="724"/>
        <end position="814"/>
    </location>
</feature>
<feature type="domain" description="LysM" evidence="5">
    <location>
        <begin position="56"/>
        <end position="104"/>
    </location>
</feature>
<keyword evidence="3" id="KW-0812">Transmembrane</keyword>
<dbReference type="Gene3D" id="2.60.40.10">
    <property type="entry name" value="Immunoglobulins"/>
    <property type="match status" value="4"/>
</dbReference>
<feature type="domain" description="Big-1" evidence="4">
    <location>
        <begin position="823"/>
        <end position="913"/>
    </location>
</feature>
<dbReference type="InterPro" id="IPR024519">
    <property type="entry name" value="IAT_beta"/>
</dbReference>
<evidence type="ECO:0000259" key="5">
    <source>
        <dbReference type="PROSITE" id="PS51782"/>
    </source>
</evidence>
<dbReference type="InterPro" id="IPR008964">
    <property type="entry name" value="Invasin/intimin_cell_adhesion"/>
</dbReference>
<dbReference type="InterPro" id="IPR018392">
    <property type="entry name" value="LysM"/>
</dbReference>
<feature type="domain" description="Big-1" evidence="4">
    <location>
        <begin position="527"/>
        <end position="616"/>
    </location>
</feature>
<dbReference type="PANTHER" id="PTHR39576:SF2">
    <property type="entry name" value="ATTACHING AND EFFACING PROTEIN HOMOLOG-RELATED"/>
    <property type="match status" value="1"/>
</dbReference>
<organism evidence="6 7">
    <name type="scientific">Edwardsiella tarda</name>
    <dbReference type="NCBI Taxonomy" id="636"/>
    <lineage>
        <taxon>Bacteria</taxon>
        <taxon>Pseudomonadati</taxon>
        <taxon>Pseudomonadota</taxon>
        <taxon>Gammaproteobacteria</taxon>
        <taxon>Enterobacterales</taxon>
        <taxon>Hafniaceae</taxon>
        <taxon>Edwardsiella</taxon>
    </lineage>
</organism>
<feature type="domain" description="Big-1" evidence="4">
    <location>
        <begin position="626"/>
        <end position="715"/>
    </location>
</feature>
<dbReference type="PANTHER" id="PTHR39576">
    <property type="entry name" value="ATTACHING AND EFFACING PROTEIN HOMOLOG-RELATED-RELATED"/>
    <property type="match status" value="1"/>
</dbReference>
<protein>
    <recommendedName>
        <fullName evidence="8">Invasin</fullName>
    </recommendedName>
</protein>
<dbReference type="SMART" id="SM00634">
    <property type="entry name" value="BID_1"/>
    <property type="match status" value="4"/>
</dbReference>
<dbReference type="EMBL" id="PDDV01000013">
    <property type="protein sequence ID" value="PEH72499.1"/>
    <property type="molecule type" value="Genomic_DNA"/>
</dbReference>
<dbReference type="AlphaFoldDB" id="A0A2A7U2E6"/>
<evidence type="ECO:0000256" key="3">
    <source>
        <dbReference type="SAM" id="Phobius"/>
    </source>
</evidence>
<dbReference type="SMART" id="SM00257">
    <property type="entry name" value="LysM"/>
    <property type="match status" value="1"/>
</dbReference>
<evidence type="ECO:0000259" key="4">
    <source>
        <dbReference type="PROSITE" id="PS51127"/>
    </source>
</evidence>
<proteinExistence type="inferred from homology"/>
<dbReference type="InterPro" id="IPR054665">
    <property type="entry name" value="ZirU-like_dom"/>
</dbReference>
<dbReference type="GO" id="GO:0009279">
    <property type="term" value="C:cell outer membrane"/>
    <property type="evidence" value="ECO:0007669"/>
    <property type="project" value="TreeGrafter"/>
</dbReference>
<accession>A0A2A7U2E6</accession>
<dbReference type="SUPFAM" id="SSF49373">
    <property type="entry name" value="Invasin/intimin cell-adhesion fragments"/>
    <property type="match status" value="4"/>
</dbReference>
<dbReference type="Gene3D" id="2.60.40.2700">
    <property type="match status" value="1"/>
</dbReference>
<evidence type="ECO:0000313" key="6">
    <source>
        <dbReference type="EMBL" id="PEH72499.1"/>
    </source>
</evidence>
<dbReference type="InterPro" id="IPR036779">
    <property type="entry name" value="LysM_dom_sf"/>
</dbReference>
<dbReference type="Pfam" id="PF11924">
    <property type="entry name" value="IAT_beta"/>
    <property type="match status" value="1"/>
</dbReference>